<dbReference type="GO" id="GO:0004842">
    <property type="term" value="F:ubiquitin-protein transferase activity"/>
    <property type="evidence" value="ECO:0007669"/>
    <property type="project" value="InterPro"/>
</dbReference>
<gene>
    <name evidence="6" type="ORF">HYH03_014084</name>
</gene>
<dbReference type="GO" id="GO:0051059">
    <property type="term" value="F:NF-kappaB binding"/>
    <property type="evidence" value="ECO:0007669"/>
    <property type="project" value="TreeGrafter"/>
</dbReference>
<keyword evidence="1" id="KW-0677">Repeat</keyword>
<feature type="region of interest" description="Disordered" evidence="4">
    <location>
        <begin position="751"/>
        <end position="862"/>
    </location>
</feature>
<dbReference type="GO" id="GO:0016567">
    <property type="term" value="P:protein ubiquitination"/>
    <property type="evidence" value="ECO:0007669"/>
    <property type="project" value="UniProtKB-UniPathway"/>
</dbReference>
<feature type="compositionally biased region" description="Low complexity" evidence="4">
    <location>
        <begin position="332"/>
        <end position="345"/>
    </location>
</feature>
<dbReference type="EMBL" id="JAEHOE010000099">
    <property type="protein sequence ID" value="KAG2487242.1"/>
    <property type="molecule type" value="Genomic_DNA"/>
</dbReference>
<feature type="repeat" description="ANK" evidence="3">
    <location>
        <begin position="1563"/>
        <end position="1595"/>
    </location>
</feature>
<dbReference type="InterPro" id="IPR051070">
    <property type="entry name" value="NF-kappa-B_inhibitor"/>
</dbReference>
<reference evidence="6" key="1">
    <citation type="journal article" date="2020" name="bioRxiv">
        <title>Comparative genomics of Chlamydomonas.</title>
        <authorList>
            <person name="Craig R.J."/>
            <person name="Hasan A.R."/>
            <person name="Ness R.W."/>
            <person name="Keightley P.D."/>
        </authorList>
    </citation>
    <scope>NUCLEOTIDE SEQUENCE</scope>
    <source>
        <strain evidence="6">CCAP 11/70</strain>
    </source>
</reference>
<dbReference type="Proteomes" id="UP000612055">
    <property type="component" value="Unassembled WGS sequence"/>
</dbReference>
<dbReference type="Pfam" id="PF12796">
    <property type="entry name" value="Ank_2"/>
    <property type="match status" value="5"/>
</dbReference>
<feature type="region of interest" description="Disordered" evidence="4">
    <location>
        <begin position="332"/>
        <end position="351"/>
    </location>
</feature>
<dbReference type="PROSITE" id="PS50088">
    <property type="entry name" value="ANK_REPEAT"/>
    <property type="match status" value="12"/>
</dbReference>
<keyword evidence="7" id="KW-1185">Reference proteome</keyword>
<feature type="repeat" description="ANK" evidence="3">
    <location>
        <begin position="1429"/>
        <end position="1461"/>
    </location>
</feature>
<feature type="repeat" description="ANK" evidence="3">
    <location>
        <begin position="1596"/>
        <end position="1628"/>
    </location>
</feature>
<feature type="compositionally biased region" description="Pro residues" evidence="4">
    <location>
        <begin position="805"/>
        <end position="818"/>
    </location>
</feature>
<dbReference type="SUPFAM" id="SSF48403">
    <property type="entry name" value="Ankyrin repeat"/>
    <property type="match status" value="2"/>
</dbReference>
<feature type="repeat" description="ANK" evidence="3">
    <location>
        <begin position="1629"/>
        <end position="1653"/>
    </location>
</feature>
<evidence type="ECO:0000256" key="4">
    <source>
        <dbReference type="SAM" id="MobiDB-lite"/>
    </source>
</evidence>
<name>A0A836BSL3_9CHLO</name>
<feature type="repeat" description="ANK" evidence="3">
    <location>
        <begin position="1495"/>
        <end position="1527"/>
    </location>
</feature>
<dbReference type="Pfam" id="PF04564">
    <property type="entry name" value="U-box"/>
    <property type="match status" value="1"/>
</dbReference>
<dbReference type="PROSITE" id="PS50297">
    <property type="entry name" value="ANK_REP_REGION"/>
    <property type="match status" value="12"/>
</dbReference>
<feature type="repeat" description="ANK" evidence="3">
    <location>
        <begin position="1304"/>
        <end position="1336"/>
    </location>
</feature>
<protein>
    <recommendedName>
        <fullName evidence="5">U-box domain-containing protein</fullName>
    </recommendedName>
</protein>
<feature type="repeat" description="ANK" evidence="3">
    <location>
        <begin position="1462"/>
        <end position="1494"/>
    </location>
</feature>
<dbReference type="CDD" id="cd16655">
    <property type="entry name" value="RING-Ubox_WDSUB1-like"/>
    <property type="match status" value="1"/>
</dbReference>
<evidence type="ECO:0000256" key="1">
    <source>
        <dbReference type="ARBA" id="ARBA00022737"/>
    </source>
</evidence>
<evidence type="ECO:0000313" key="6">
    <source>
        <dbReference type="EMBL" id="KAG2487242.1"/>
    </source>
</evidence>
<dbReference type="PANTHER" id="PTHR46680">
    <property type="entry name" value="NF-KAPPA-B INHIBITOR ALPHA"/>
    <property type="match status" value="1"/>
</dbReference>
<feature type="region of interest" description="Disordered" evidence="4">
    <location>
        <begin position="617"/>
        <end position="646"/>
    </location>
</feature>
<feature type="repeat" description="ANK" evidence="3">
    <location>
        <begin position="1237"/>
        <end position="1269"/>
    </location>
</feature>
<dbReference type="GO" id="GO:0071356">
    <property type="term" value="P:cellular response to tumor necrosis factor"/>
    <property type="evidence" value="ECO:0007669"/>
    <property type="project" value="TreeGrafter"/>
</dbReference>
<feature type="region of interest" description="Disordered" evidence="4">
    <location>
        <begin position="715"/>
        <end position="737"/>
    </location>
</feature>
<evidence type="ECO:0000259" key="5">
    <source>
        <dbReference type="PROSITE" id="PS51698"/>
    </source>
</evidence>
<dbReference type="GO" id="GO:0005829">
    <property type="term" value="C:cytosol"/>
    <property type="evidence" value="ECO:0007669"/>
    <property type="project" value="TreeGrafter"/>
</dbReference>
<dbReference type="PRINTS" id="PR01415">
    <property type="entry name" value="ANKYRIN"/>
</dbReference>
<feature type="repeat" description="ANK" evidence="3">
    <location>
        <begin position="1271"/>
        <end position="1303"/>
    </location>
</feature>
<feature type="repeat" description="ANK" evidence="3">
    <location>
        <begin position="1396"/>
        <end position="1428"/>
    </location>
</feature>
<dbReference type="InterPro" id="IPR003613">
    <property type="entry name" value="Ubox_domain"/>
</dbReference>
<dbReference type="InterPro" id="IPR002110">
    <property type="entry name" value="Ankyrin_rpt"/>
</dbReference>
<dbReference type="SMART" id="SM00248">
    <property type="entry name" value="ANK"/>
    <property type="match status" value="13"/>
</dbReference>
<dbReference type="UniPathway" id="UPA00143"/>
<organism evidence="6 7">
    <name type="scientific">Edaphochlamys debaryana</name>
    <dbReference type="NCBI Taxonomy" id="47281"/>
    <lineage>
        <taxon>Eukaryota</taxon>
        <taxon>Viridiplantae</taxon>
        <taxon>Chlorophyta</taxon>
        <taxon>core chlorophytes</taxon>
        <taxon>Chlorophyceae</taxon>
        <taxon>CS clade</taxon>
        <taxon>Chlamydomonadales</taxon>
        <taxon>Chlamydomonadales incertae sedis</taxon>
        <taxon>Edaphochlamys</taxon>
    </lineage>
</organism>
<evidence type="ECO:0000256" key="2">
    <source>
        <dbReference type="ARBA" id="ARBA00023043"/>
    </source>
</evidence>
<dbReference type="InterPro" id="IPR013083">
    <property type="entry name" value="Znf_RING/FYVE/PHD"/>
</dbReference>
<feature type="domain" description="U-box" evidence="5">
    <location>
        <begin position="1132"/>
        <end position="1205"/>
    </location>
</feature>
<feature type="repeat" description="ANK" evidence="3">
    <location>
        <begin position="1363"/>
        <end position="1395"/>
    </location>
</feature>
<dbReference type="PANTHER" id="PTHR46680:SF3">
    <property type="entry name" value="NF-KAPPA-B INHIBITOR CACTUS"/>
    <property type="match status" value="1"/>
</dbReference>
<dbReference type="SMART" id="SM00504">
    <property type="entry name" value="Ubox"/>
    <property type="match status" value="1"/>
</dbReference>
<dbReference type="PROSITE" id="PS51698">
    <property type="entry name" value="U_BOX"/>
    <property type="match status" value="1"/>
</dbReference>
<accession>A0A836BSL3</accession>
<dbReference type="OrthoDB" id="529241at2759"/>
<comment type="caution">
    <text evidence="6">The sequence shown here is derived from an EMBL/GenBank/DDBJ whole genome shotgun (WGS) entry which is preliminary data.</text>
</comment>
<proteinExistence type="predicted"/>
<dbReference type="Gene3D" id="1.25.40.20">
    <property type="entry name" value="Ankyrin repeat-containing domain"/>
    <property type="match status" value="4"/>
</dbReference>
<dbReference type="Gene3D" id="3.30.40.10">
    <property type="entry name" value="Zinc/RING finger domain, C3HC4 (zinc finger)"/>
    <property type="match status" value="1"/>
</dbReference>
<evidence type="ECO:0000313" key="7">
    <source>
        <dbReference type="Proteomes" id="UP000612055"/>
    </source>
</evidence>
<keyword evidence="2 3" id="KW-0040">ANK repeat</keyword>
<dbReference type="InterPro" id="IPR036770">
    <property type="entry name" value="Ankyrin_rpt-contain_sf"/>
</dbReference>
<sequence>MSAALLAESLQAAAEAAQQQPGLGEAEAALLQAALQLADQLGNLQAPAQALPAGAAQAPLMVEGQPEAPVAAGAVLAAAATPGNGAAAGAGLHATTQLKAGAVPAMDAVQTHLDAVNPLLAAGWQHGPGAGVQQGSGGGGHAAEAFWPGGASWMGPPSAGLLPLLRPPHPALMGSGAGAFAGLLGPLQTDFGSAGGPSGAGPVVHQPWGAVASAAAEPNPTLQFGAAVQHVLPGVGGVGPMAVGPAGSQLGPMRPGAMHQPLALGPPLQPYAMGTMPPAQRGSEELGYLAAASIPSLGGGQQGPAAGDVAAGLPGALAGALAAGLLPELQAGHGQAGGQAASATGAAGGAGMGPSAIASGPGVGPGQHGVSAATAHSYCQLWPPMQGGSLAASEPIWYRTMLLPSVDVPTVVGLRGTDAGVLAWWRPAGEPWRLCRRTQLGCGVFIWAIQASADQGVETLGPLLAAFEPCLGTPPVPLPPPLLLPPPFQPCCVSAVVHWPQLLGIQAEPRYMLLPLGSRDALVPPSELDGSAADVIFLGRRRLDAGESGMYLAKRLRSSEPPGRPVRAVLFAPGAKGSEPGTFQLGPFLGPFVLLPWQRLPTDLQISLALLPSDAAGSGGRGHAASRGPSNASNFMHGQGHGGPGPSGFEGFAPSGSTSGQVGRPVGRPLAVAACVLLCRRLRPLPLALAASAAVAAVDTVAWLWHRRAAVQQRRQAPAAVPAGQDASREAEAAAGAGQEVGVGAEVLPQAQPPDTRRHVPSEAGAQAEAPGSTTAAEGPVCPTGGPPDRQASTEAEPSDIASLPQPPPPSRPPPSQHPRPSDTATLLPPPFVRPPPPARPGRDPSPPKSAPPAPPGPGSAADTLRYLNKLCKGLGGSLAQMVAPEQVAQLHGLVGSLLSAVETGDLSAEAMEQAQQPLSSLERCLELLGQPAPVSNLVVFLRAASLLPPVVAYLEDASRALSDLAQAWAREALIAGPIGQRLEAAMGAWRPQSEELTSAQGQSAALRQRVEALLARSAGGSSSSGAAPKAGSELRQMVIEALEAAGLGALLASGSEPGQAAGSMAAHLVALKREVDGLRRAAEDTEVAEAEAGYLEQVHDALASTPQQALAGGVAGEDPASLVAALSRGLTVPASFVCPITGLIMKKPVSVEGGQTFECEAIKAHFAKSRTNPITGMPLGSAQVQPNYSLQSVIEGWLRKHKLSHDQAAELPTAATDEELSAPVIPPGALEMLAEVGAKPLHRAALLGDIKAVRALLDAGADLEEGDAKRSAVALHYAALGGQVDVVRELLGRGARVNTQDKEGNTPLHLADGAARIEVIALLAAQGALLELTAGQAVGVCDIEKARALIKAGANTSATAKDGVTPLHIAARSGLVAMAQALIDAGANKSATDERGITPLHVAVATGHVAMAQTLIGAGANKSAIDKDGVTPLHIAARSGLVAMAQALIDAGANKSATDERGITPLHVAVATGHVAMAQTLIGAGANKSAIDKDDFTPLHVAVRLGNEAMAQALVAAGAPVDTSNRMGYTALHLAAMNGNTKVLQALIDAGADLCARVGGVDDSMPLHLAASFGHVEAVQVLLERGAPLEAVEREGGTALHLGVLKDNMAVVQVLIDKGANKEAATEDGRTPLMYAAQNGSVEMVKVLLSSNGPSGLGANKAATDQAGKTALDWAKGGKKEGHEEVLKLLDDRPEPVTISAGET</sequence>
<dbReference type="Pfam" id="PF13857">
    <property type="entry name" value="Ank_5"/>
    <property type="match status" value="1"/>
</dbReference>
<dbReference type="SUPFAM" id="SSF57850">
    <property type="entry name" value="RING/U-box"/>
    <property type="match status" value="1"/>
</dbReference>
<feature type="compositionally biased region" description="Pro residues" evidence="4">
    <location>
        <begin position="828"/>
        <end position="858"/>
    </location>
</feature>
<evidence type="ECO:0000256" key="3">
    <source>
        <dbReference type="PROSITE-ProRule" id="PRU00023"/>
    </source>
</evidence>
<feature type="repeat" description="ANK" evidence="3">
    <location>
        <begin position="1528"/>
        <end position="1560"/>
    </location>
</feature>